<dbReference type="AlphaFoldDB" id="A0AAV1AAW2"/>
<proteinExistence type="predicted"/>
<evidence type="ECO:0000313" key="2">
    <source>
        <dbReference type="EMBL" id="CAI8607204.1"/>
    </source>
</evidence>
<feature type="region of interest" description="Disordered" evidence="1">
    <location>
        <begin position="1"/>
        <end position="34"/>
    </location>
</feature>
<evidence type="ECO:0000256" key="1">
    <source>
        <dbReference type="SAM" id="MobiDB-lite"/>
    </source>
</evidence>
<protein>
    <recommendedName>
        <fullName evidence="4">MBD domain-containing protein</fullName>
    </recommendedName>
</protein>
<evidence type="ECO:0000313" key="3">
    <source>
        <dbReference type="Proteomes" id="UP001157006"/>
    </source>
</evidence>
<dbReference type="Proteomes" id="UP001157006">
    <property type="component" value="Chromosome 4"/>
</dbReference>
<name>A0AAV1AAW2_VICFA</name>
<evidence type="ECO:0008006" key="4">
    <source>
        <dbReference type="Google" id="ProtNLM"/>
    </source>
</evidence>
<feature type="region of interest" description="Disordered" evidence="1">
    <location>
        <begin position="89"/>
        <end position="148"/>
    </location>
</feature>
<feature type="compositionally biased region" description="Basic residues" evidence="1">
    <location>
        <begin position="92"/>
        <end position="101"/>
    </location>
</feature>
<feature type="compositionally biased region" description="Basic and acidic residues" evidence="1">
    <location>
        <begin position="1"/>
        <end position="21"/>
    </location>
</feature>
<organism evidence="2 3">
    <name type="scientific">Vicia faba</name>
    <name type="common">Broad bean</name>
    <name type="synonym">Faba vulgaris</name>
    <dbReference type="NCBI Taxonomy" id="3906"/>
    <lineage>
        <taxon>Eukaryota</taxon>
        <taxon>Viridiplantae</taxon>
        <taxon>Streptophyta</taxon>
        <taxon>Embryophyta</taxon>
        <taxon>Tracheophyta</taxon>
        <taxon>Spermatophyta</taxon>
        <taxon>Magnoliopsida</taxon>
        <taxon>eudicotyledons</taxon>
        <taxon>Gunneridae</taxon>
        <taxon>Pentapetalae</taxon>
        <taxon>rosids</taxon>
        <taxon>fabids</taxon>
        <taxon>Fabales</taxon>
        <taxon>Fabaceae</taxon>
        <taxon>Papilionoideae</taxon>
        <taxon>50 kb inversion clade</taxon>
        <taxon>NPAAA clade</taxon>
        <taxon>Hologalegina</taxon>
        <taxon>IRL clade</taxon>
        <taxon>Fabeae</taxon>
        <taxon>Vicia</taxon>
    </lineage>
</organism>
<dbReference type="EMBL" id="OX451739">
    <property type="protein sequence ID" value="CAI8607204.1"/>
    <property type="molecule type" value="Genomic_DNA"/>
</dbReference>
<reference evidence="2 3" key="1">
    <citation type="submission" date="2023-01" db="EMBL/GenBank/DDBJ databases">
        <authorList>
            <person name="Kreplak J."/>
        </authorList>
    </citation>
    <scope>NUCLEOTIDE SEQUENCE [LARGE SCALE GENOMIC DNA]</scope>
</reference>
<gene>
    <name evidence="2" type="ORF">VFH_IV027800</name>
</gene>
<sequence>MERKGEKSPPKAEKSPPKGDEGPTIPTGWSVKSEVQKNGPIKRSYYCPDTGQHFYTYPNLIRYVNYAKRNQVGAYKLCSKSIRKREDEALKKKTSIGRRKTSAALSIRGRPPRSSNSDSLAAAKNDGSIPSSSGENNDEEKDGDYIPK</sequence>
<keyword evidence="3" id="KW-1185">Reference proteome</keyword>
<accession>A0AAV1AAW2</accession>